<protein>
    <recommendedName>
        <fullName evidence="5">Eukaryotic translation initiation factor 3 subunit C N-terminal domain-containing protein</fullName>
    </recommendedName>
</protein>
<keyword evidence="3" id="KW-0648">Protein biosynthesis</keyword>
<organism evidence="6 7">
    <name type="scientific">Brassica cretica</name>
    <name type="common">Mustard</name>
    <dbReference type="NCBI Taxonomy" id="69181"/>
    <lineage>
        <taxon>Eukaryota</taxon>
        <taxon>Viridiplantae</taxon>
        <taxon>Streptophyta</taxon>
        <taxon>Embryophyta</taxon>
        <taxon>Tracheophyta</taxon>
        <taxon>Spermatophyta</taxon>
        <taxon>Magnoliopsida</taxon>
        <taxon>eudicotyledons</taxon>
        <taxon>Gunneridae</taxon>
        <taxon>Pentapetalae</taxon>
        <taxon>rosids</taxon>
        <taxon>malvids</taxon>
        <taxon>Brassicales</taxon>
        <taxon>Brassicaceae</taxon>
        <taxon>Brassiceae</taxon>
        <taxon>Brassica</taxon>
    </lineage>
</organism>
<evidence type="ECO:0000256" key="2">
    <source>
        <dbReference type="ARBA" id="ARBA00022540"/>
    </source>
</evidence>
<keyword evidence="2" id="KW-0396">Initiation factor</keyword>
<dbReference type="AlphaFoldDB" id="A0A8S9RIC4"/>
<dbReference type="Pfam" id="PF05470">
    <property type="entry name" value="eIF-3c_N"/>
    <property type="match status" value="2"/>
</dbReference>
<accession>A0A8S9RIC4</accession>
<evidence type="ECO:0000256" key="1">
    <source>
        <dbReference type="ARBA" id="ARBA00022490"/>
    </source>
</evidence>
<dbReference type="InterPro" id="IPR008905">
    <property type="entry name" value="EIF3C_N_dom"/>
</dbReference>
<evidence type="ECO:0000313" key="7">
    <source>
        <dbReference type="Proteomes" id="UP000712600"/>
    </source>
</evidence>
<feature type="region of interest" description="Disordered" evidence="4">
    <location>
        <begin position="1"/>
        <end position="23"/>
    </location>
</feature>
<evidence type="ECO:0000313" key="6">
    <source>
        <dbReference type="EMBL" id="KAF3572446.1"/>
    </source>
</evidence>
<dbReference type="InterPro" id="IPR027516">
    <property type="entry name" value="EIF3C"/>
</dbReference>
<name>A0A8S9RIC4_BRACR</name>
<feature type="region of interest" description="Disordered" evidence="4">
    <location>
        <begin position="473"/>
        <end position="506"/>
    </location>
</feature>
<feature type="domain" description="Eukaryotic translation initiation factor 3 subunit C N-terminal" evidence="5">
    <location>
        <begin position="47"/>
        <end position="180"/>
    </location>
</feature>
<dbReference type="GO" id="GO:0003723">
    <property type="term" value="F:RNA binding"/>
    <property type="evidence" value="ECO:0007669"/>
    <property type="project" value="InterPro"/>
</dbReference>
<evidence type="ECO:0000259" key="5">
    <source>
        <dbReference type="Pfam" id="PF05470"/>
    </source>
</evidence>
<evidence type="ECO:0000256" key="4">
    <source>
        <dbReference type="SAM" id="MobiDB-lite"/>
    </source>
</evidence>
<feature type="compositionally biased region" description="Gly residues" evidence="4">
    <location>
        <begin position="476"/>
        <end position="485"/>
    </location>
</feature>
<evidence type="ECO:0000256" key="3">
    <source>
        <dbReference type="ARBA" id="ARBA00022917"/>
    </source>
</evidence>
<gene>
    <name evidence="6" type="ORF">F2Q69_00062078</name>
</gene>
<dbReference type="GO" id="GO:0003743">
    <property type="term" value="F:translation initiation factor activity"/>
    <property type="evidence" value="ECO:0007669"/>
    <property type="project" value="UniProtKB-KW"/>
</dbReference>
<dbReference type="GO" id="GO:0005852">
    <property type="term" value="C:eukaryotic translation initiation factor 3 complex"/>
    <property type="evidence" value="ECO:0007669"/>
    <property type="project" value="InterPro"/>
</dbReference>
<comment type="caution">
    <text evidence="6">The sequence shown here is derived from an EMBL/GenBank/DDBJ whole genome shotgun (WGS) entry which is preliminary data.</text>
</comment>
<reference evidence="6" key="1">
    <citation type="submission" date="2019-12" db="EMBL/GenBank/DDBJ databases">
        <title>Genome sequencing and annotation of Brassica cretica.</title>
        <authorList>
            <person name="Studholme D.J."/>
            <person name="Sarris P."/>
        </authorList>
    </citation>
    <scope>NUCLEOTIDE SEQUENCE</scope>
    <source>
        <strain evidence="6">PFS-109/04</strain>
        <tissue evidence="6">Leaf</tissue>
    </source>
</reference>
<feature type="compositionally biased region" description="Acidic residues" evidence="4">
    <location>
        <begin position="12"/>
        <end position="23"/>
    </location>
</feature>
<dbReference type="PANTHER" id="PTHR13937">
    <property type="entry name" value="EUKARYOTIC TRANSLATION INITATION FACTOR 3, SUBUNIT 8 EIF3S8 -RELATED"/>
    <property type="match status" value="1"/>
</dbReference>
<proteinExistence type="predicted"/>
<dbReference type="PANTHER" id="PTHR13937:SF0">
    <property type="entry name" value="EUKARYOTIC TRANSLATION INITIATION FACTOR 3 SUBUNIT C-RELATED"/>
    <property type="match status" value="1"/>
</dbReference>
<feature type="domain" description="Eukaryotic translation initiation factor 3 subunit C N-terminal" evidence="5">
    <location>
        <begin position="294"/>
        <end position="396"/>
    </location>
</feature>
<sequence>MPMFFAQPGNDSDNESNTEEELDAVQDTNTSAANAFRYLPGGSDSEHDVDLRKRVVPPAKDKRFEEMVNTTEQIKHAMKIDDWVSLLENFDKINKQLEKFMRITKVVKAPAVYIKTLVTLEDCLNETRAAKEKMSHSNSKALNSMRQRFKKNNKMYQEEINEYRKSPETEEVKVSEEEEDLFDKDPKEITSEWINQKLKEVVSTRDKKGTAPSELVDQLTHLMRIAKTPAQKLEILFSVVSAQFDVSDGHMPTNAWKKCVNNMFTILDGNLVAFLERIDAEFFKSLHSIDHHTHYFDRRGGDFKSAAKIALRRIESVYYKPQGVYDAMRKQAELEDVSTGPVVPRKPTFPESSRAMMDALVSLIYKFGDERTKERAMLCDIYHHSLMDEFVTARSMAQLGLCAFRVGMFSEAHSCLSDLCSGQRVRELLAQGVSQSRYHEKTPEQHNRLQTLAFQLIGKLVVLAESNERAMEARTGGYGGRGGTENRGMQMDGTSRMVSLSRGVRA</sequence>
<dbReference type="EMBL" id="QGKX02000095">
    <property type="protein sequence ID" value="KAF3572446.1"/>
    <property type="molecule type" value="Genomic_DNA"/>
</dbReference>
<dbReference type="Proteomes" id="UP000712600">
    <property type="component" value="Unassembled WGS sequence"/>
</dbReference>
<keyword evidence="1" id="KW-0963">Cytoplasm</keyword>
<dbReference type="GO" id="GO:0031369">
    <property type="term" value="F:translation initiation factor binding"/>
    <property type="evidence" value="ECO:0007669"/>
    <property type="project" value="InterPro"/>
</dbReference>